<feature type="non-terminal residue" evidence="2">
    <location>
        <position position="78"/>
    </location>
</feature>
<protein>
    <submittedName>
        <fullName evidence="2">Uncharacterized protein</fullName>
    </submittedName>
</protein>
<gene>
    <name evidence="2" type="ORF">CHS0354_041544</name>
</gene>
<organism evidence="2 3">
    <name type="scientific">Potamilus streckersoni</name>
    <dbReference type="NCBI Taxonomy" id="2493646"/>
    <lineage>
        <taxon>Eukaryota</taxon>
        <taxon>Metazoa</taxon>
        <taxon>Spiralia</taxon>
        <taxon>Lophotrochozoa</taxon>
        <taxon>Mollusca</taxon>
        <taxon>Bivalvia</taxon>
        <taxon>Autobranchia</taxon>
        <taxon>Heteroconchia</taxon>
        <taxon>Palaeoheterodonta</taxon>
        <taxon>Unionida</taxon>
        <taxon>Unionoidea</taxon>
        <taxon>Unionidae</taxon>
        <taxon>Ambleminae</taxon>
        <taxon>Lampsilini</taxon>
        <taxon>Potamilus</taxon>
    </lineage>
</organism>
<feature type="compositionally biased region" description="Polar residues" evidence="1">
    <location>
        <begin position="17"/>
        <end position="44"/>
    </location>
</feature>
<comment type="caution">
    <text evidence="2">The sequence shown here is derived from an EMBL/GenBank/DDBJ whole genome shotgun (WGS) entry which is preliminary data.</text>
</comment>
<reference evidence="2" key="1">
    <citation type="journal article" date="2021" name="Genome Biol. Evol.">
        <title>A High-Quality Reference Genome for a Parasitic Bivalve with Doubly Uniparental Inheritance (Bivalvia: Unionida).</title>
        <authorList>
            <person name="Smith C.H."/>
        </authorList>
    </citation>
    <scope>NUCLEOTIDE SEQUENCE</scope>
    <source>
        <strain evidence="2">CHS0354</strain>
    </source>
</reference>
<evidence type="ECO:0000256" key="1">
    <source>
        <dbReference type="SAM" id="MobiDB-lite"/>
    </source>
</evidence>
<feature type="compositionally biased region" description="Basic and acidic residues" evidence="1">
    <location>
        <begin position="1"/>
        <end position="15"/>
    </location>
</feature>
<evidence type="ECO:0000313" key="3">
    <source>
        <dbReference type="Proteomes" id="UP001195483"/>
    </source>
</evidence>
<proteinExistence type="predicted"/>
<reference evidence="2" key="3">
    <citation type="submission" date="2023-05" db="EMBL/GenBank/DDBJ databases">
        <authorList>
            <person name="Smith C.H."/>
        </authorList>
    </citation>
    <scope>NUCLEOTIDE SEQUENCE</scope>
    <source>
        <strain evidence="2">CHS0354</strain>
        <tissue evidence="2">Mantle</tissue>
    </source>
</reference>
<feature type="non-terminal residue" evidence="2">
    <location>
        <position position="1"/>
    </location>
</feature>
<evidence type="ECO:0000313" key="2">
    <source>
        <dbReference type="EMBL" id="KAK3609497.1"/>
    </source>
</evidence>
<dbReference type="EMBL" id="JAEAOA010002347">
    <property type="protein sequence ID" value="KAK3609497.1"/>
    <property type="molecule type" value="Genomic_DNA"/>
</dbReference>
<dbReference type="AlphaFoldDB" id="A0AAE0WDF6"/>
<keyword evidence="3" id="KW-1185">Reference proteome</keyword>
<sequence length="78" mass="8756">IKVRTREISPLRESENTDIPTNSDKDQTSASPNELNSSGISPSENVKDVIMPNSDITTTNAPRVRRDENIWEPAYLKD</sequence>
<accession>A0AAE0WDF6</accession>
<name>A0AAE0WDF6_9BIVA</name>
<feature type="compositionally biased region" description="Basic and acidic residues" evidence="1">
    <location>
        <begin position="64"/>
        <end position="78"/>
    </location>
</feature>
<reference evidence="2" key="2">
    <citation type="journal article" date="2021" name="Genome Biol. Evol.">
        <title>Developing a high-quality reference genome for a parasitic bivalve with doubly uniparental inheritance (Bivalvia: Unionida).</title>
        <authorList>
            <person name="Smith C.H."/>
        </authorList>
    </citation>
    <scope>NUCLEOTIDE SEQUENCE</scope>
    <source>
        <strain evidence="2">CHS0354</strain>
        <tissue evidence="2">Mantle</tissue>
    </source>
</reference>
<dbReference type="Proteomes" id="UP001195483">
    <property type="component" value="Unassembled WGS sequence"/>
</dbReference>
<feature type="region of interest" description="Disordered" evidence="1">
    <location>
        <begin position="1"/>
        <end position="78"/>
    </location>
</feature>